<dbReference type="GO" id="GO:0005925">
    <property type="term" value="C:focal adhesion"/>
    <property type="evidence" value="ECO:0007669"/>
    <property type="project" value="TreeGrafter"/>
</dbReference>
<keyword evidence="1" id="KW-0343">GTPase activation</keyword>
<proteinExistence type="predicted"/>
<dbReference type="AlphaFoldDB" id="A0A9W3FGW0"/>
<dbReference type="InterPro" id="IPR008936">
    <property type="entry name" value="Rho_GTPase_activation_prot"/>
</dbReference>
<feature type="domain" description="Rho-GAP" evidence="3">
    <location>
        <begin position="45"/>
        <end position="222"/>
    </location>
</feature>
<dbReference type="GO" id="GO:0007165">
    <property type="term" value="P:signal transduction"/>
    <property type="evidence" value="ECO:0007669"/>
    <property type="project" value="InterPro"/>
</dbReference>
<dbReference type="GO" id="GO:0051056">
    <property type="term" value="P:regulation of small GTPase mediated signal transduction"/>
    <property type="evidence" value="ECO:0007669"/>
    <property type="project" value="UniProtKB-ARBA"/>
</dbReference>
<accession>A0A9W3FGW0</accession>
<dbReference type="Gene3D" id="1.10.555.10">
    <property type="entry name" value="Rho GTPase activation protein"/>
    <property type="match status" value="2"/>
</dbReference>
<evidence type="ECO:0000259" key="3">
    <source>
        <dbReference type="PROSITE" id="PS50238"/>
    </source>
</evidence>
<feature type="compositionally biased region" description="Low complexity" evidence="2">
    <location>
        <begin position="459"/>
        <end position="473"/>
    </location>
</feature>
<feature type="region of interest" description="Disordered" evidence="2">
    <location>
        <begin position="224"/>
        <end position="326"/>
    </location>
</feature>
<dbReference type="PROSITE" id="PS50238">
    <property type="entry name" value="RHOGAP"/>
    <property type="match status" value="1"/>
</dbReference>
<dbReference type="PANTHER" id="PTHR15228">
    <property type="entry name" value="SPERMATHECAL PHYSIOLOGY VARIANT"/>
    <property type="match status" value="1"/>
</dbReference>
<dbReference type="Pfam" id="PF00620">
    <property type="entry name" value="RhoGAP"/>
    <property type="match status" value="1"/>
</dbReference>
<evidence type="ECO:0000256" key="2">
    <source>
        <dbReference type="SAM" id="MobiDB-lite"/>
    </source>
</evidence>
<feature type="region of interest" description="Disordered" evidence="2">
    <location>
        <begin position="111"/>
        <end position="132"/>
    </location>
</feature>
<dbReference type="SUPFAM" id="SSF48350">
    <property type="entry name" value="GTPase activation domain, GAP"/>
    <property type="match status" value="1"/>
</dbReference>
<feature type="region of interest" description="Disordered" evidence="2">
    <location>
        <begin position="356"/>
        <end position="398"/>
    </location>
</feature>
<reference evidence="4" key="1">
    <citation type="submission" date="2025-08" db="UniProtKB">
        <authorList>
            <consortium name="RefSeq"/>
        </authorList>
    </citation>
    <scope>IDENTIFICATION</scope>
    <source>
        <tissue evidence="4">Blood</tissue>
    </source>
</reference>
<dbReference type="InterPro" id="IPR000198">
    <property type="entry name" value="RhoGAP_dom"/>
</dbReference>
<feature type="region of interest" description="Disordered" evidence="2">
    <location>
        <begin position="424"/>
        <end position="485"/>
    </location>
</feature>
<name>A0A9W3FGW0_CAMBA</name>
<organism evidence="4">
    <name type="scientific">Camelus bactrianus</name>
    <name type="common">Bactrian camel</name>
    <dbReference type="NCBI Taxonomy" id="9837"/>
    <lineage>
        <taxon>Eukaryota</taxon>
        <taxon>Metazoa</taxon>
        <taxon>Chordata</taxon>
        <taxon>Craniata</taxon>
        <taxon>Vertebrata</taxon>
        <taxon>Euteleostomi</taxon>
        <taxon>Mammalia</taxon>
        <taxon>Eutheria</taxon>
        <taxon>Laurasiatheria</taxon>
        <taxon>Artiodactyla</taxon>
        <taxon>Tylopoda</taxon>
        <taxon>Camelidae</taxon>
        <taxon>Camelus</taxon>
    </lineage>
</organism>
<dbReference type="RefSeq" id="XP_045360342.1">
    <property type="nucleotide sequence ID" value="XM_045504386.1"/>
</dbReference>
<feature type="compositionally biased region" description="Low complexity" evidence="2">
    <location>
        <begin position="117"/>
        <end position="131"/>
    </location>
</feature>
<evidence type="ECO:0000313" key="4">
    <source>
        <dbReference type="RefSeq" id="XP_045360342.1"/>
    </source>
</evidence>
<dbReference type="SMART" id="SM00324">
    <property type="entry name" value="RhoGAP"/>
    <property type="match status" value="1"/>
</dbReference>
<feature type="compositionally biased region" description="Polar residues" evidence="2">
    <location>
        <begin position="382"/>
        <end position="398"/>
    </location>
</feature>
<dbReference type="GO" id="GO:0005096">
    <property type="term" value="F:GTPase activator activity"/>
    <property type="evidence" value="ECO:0007669"/>
    <property type="project" value="UniProtKB-KW"/>
</dbReference>
<dbReference type="InterPro" id="IPR051025">
    <property type="entry name" value="RhoGAP"/>
</dbReference>
<gene>
    <name evidence="4" type="primary">LOC105078521</name>
</gene>
<dbReference type="PANTHER" id="PTHR15228:SF22">
    <property type="entry name" value="RHO GTPASE-ACTIVATING PROTEIN 22"/>
    <property type="match status" value="1"/>
</dbReference>
<protein>
    <submittedName>
        <fullName evidence="4">Rho GTPase-activating protein 22-like</fullName>
    </submittedName>
</protein>
<feature type="compositionally biased region" description="Low complexity" evidence="2">
    <location>
        <begin position="309"/>
        <end position="322"/>
    </location>
</feature>
<evidence type="ECO:0000256" key="1">
    <source>
        <dbReference type="ARBA" id="ARBA00022468"/>
    </source>
</evidence>
<sequence length="485" mass="51644">MDARLRFLEKYILERSDKGVNVSNSLKDSCPGCDQGSLCPGIFGQRLEDPVHHESKYGPRLVPLLVEQCVDFIRERGLTDEGLFHMPGPANLVRDLPGFLRLRGEAPVRQHHRRAHGGLPAEALPAGAPQARSPLRQGTLELAKQVSSLPLVNYNLLRYICKFLDEVQSHSDVNKMSVQNLATVFGPNILWPQIEDLVTIMEGTCLVQHLMTVLIRKHSQLFTSRTTEGPASPHGGPPCTVGWGPEEVTRDSQPEPGSPGAPGLPSHRTSSLDGSAVAALSRTSPTGLGSRRGPAATSPGKKVQTLPNWRSSFRQSGSWSGSPKVGSASLEVPIISSGGNWLMNGLSFLRGHRWASSGDRLKDSGSEQRLSTYDNVPPASLFPSTSSGAGTPWSGASSYEASARDSVSSCRACRASDSSACSSLHTEGALEPSPAPSSSEECRPLGPERGLDGVGTCISSSEASEPGSPAWEAHVQCRPRTGLAG</sequence>